<dbReference type="RefSeq" id="XP_007397850.1">
    <property type="nucleotide sequence ID" value="XM_007397788.1"/>
</dbReference>
<dbReference type="KEGG" id="pco:PHACADRAFT_210853"/>
<keyword evidence="1" id="KW-1133">Transmembrane helix</keyword>
<dbReference type="GO" id="GO:0031293">
    <property type="term" value="P:membrane protein intracellular domain proteolysis"/>
    <property type="evidence" value="ECO:0007669"/>
    <property type="project" value="TreeGrafter"/>
</dbReference>
<evidence type="ECO:0000313" key="2">
    <source>
        <dbReference type="EMBL" id="EKM53148.1"/>
    </source>
</evidence>
<dbReference type="GO" id="GO:0004222">
    <property type="term" value="F:metalloendopeptidase activity"/>
    <property type="evidence" value="ECO:0007669"/>
    <property type="project" value="InterPro"/>
</dbReference>
<dbReference type="EMBL" id="JH930474">
    <property type="protein sequence ID" value="EKM53148.1"/>
    <property type="molecule type" value="Genomic_DNA"/>
</dbReference>
<keyword evidence="1" id="KW-0812">Transmembrane</keyword>
<feature type="transmembrane region" description="Helical" evidence="1">
    <location>
        <begin position="52"/>
        <end position="74"/>
    </location>
</feature>
<accession>K5VNU4</accession>
<proteinExistence type="predicted"/>
<gene>
    <name evidence="2" type="ORF">PHACADRAFT_210853</name>
</gene>
<dbReference type="OrthoDB" id="7694678at2759"/>
<keyword evidence="1" id="KW-0472">Membrane</keyword>
<evidence type="ECO:0000256" key="1">
    <source>
        <dbReference type="SAM" id="Phobius"/>
    </source>
</evidence>
<dbReference type="AlphaFoldDB" id="K5VNU4"/>
<evidence type="ECO:0008006" key="4">
    <source>
        <dbReference type="Google" id="ProtNLM"/>
    </source>
</evidence>
<reference evidence="2 3" key="1">
    <citation type="journal article" date="2012" name="BMC Genomics">
        <title>Comparative genomics of the white-rot fungi, Phanerochaete carnosa and P. chrysosporium, to elucidate the genetic basis of the distinct wood types they colonize.</title>
        <authorList>
            <person name="Suzuki H."/>
            <person name="MacDonald J."/>
            <person name="Syed K."/>
            <person name="Salamov A."/>
            <person name="Hori C."/>
            <person name="Aerts A."/>
            <person name="Henrissat B."/>
            <person name="Wiebenga A."/>
            <person name="vanKuyk P.A."/>
            <person name="Barry K."/>
            <person name="Lindquist E."/>
            <person name="LaButti K."/>
            <person name="Lapidus A."/>
            <person name="Lucas S."/>
            <person name="Coutinho P."/>
            <person name="Gong Y."/>
            <person name="Samejima M."/>
            <person name="Mahadevan R."/>
            <person name="Abou-Zaid M."/>
            <person name="de Vries R.P."/>
            <person name="Igarashi K."/>
            <person name="Yadav J.S."/>
            <person name="Grigoriev I.V."/>
            <person name="Master E.R."/>
        </authorList>
    </citation>
    <scope>NUCLEOTIDE SEQUENCE [LARGE SCALE GENOMIC DNA]</scope>
    <source>
        <strain evidence="2 3">HHB-10118-sp</strain>
    </source>
</reference>
<organism evidence="2 3">
    <name type="scientific">Phanerochaete carnosa (strain HHB-10118-sp)</name>
    <name type="common">White-rot fungus</name>
    <name type="synonym">Peniophora carnosa</name>
    <dbReference type="NCBI Taxonomy" id="650164"/>
    <lineage>
        <taxon>Eukaryota</taxon>
        <taxon>Fungi</taxon>
        <taxon>Dikarya</taxon>
        <taxon>Basidiomycota</taxon>
        <taxon>Agaricomycotina</taxon>
        <taxon>Agaricomycetes</taxon>
        <taxon>Polyporales</taxon>
        <taxon>Phanerochaetaceae</taxon>
        <taxon>Phanerochaete</taxon>
    </lineage>
</organism>
<dbReference type="Proteomes" id="UP000008370">
    <property type="component" value="Unassembled WGS sequence"/>
</dbReference>
<protein>
    <recommendedName>
        <fullName evidence="4">Endopeptidase S2P</fullName>
    </recommendedName>
</protein>
<dbReference type="GO" id="GO:0005737">
    <property type="term" value="C:cytoplasm"/>
    <property type="evidence" value="ECO:0007669"/>
    <property type="project" value="TreeGrafter"/>
</dbReference>
<dbReference type="PANTHER" id="PTHR13325:SF3">
    <property type="entry name" value="MEMBRANE-BOUND TRANSCRIPTION FACTOR SITE-2 PROTEASE"/>
    <property type="match status" value="1"/>
</dbReference>
<dbReference type="PANTHER" id="PTHR13325">
    <property type="entry name" value="PROTEASE M50 MEMBRANE-BOUND TRANSCRIPTION FACTOR SITE 2 PROTEASE"/>
    <property type="match status" value="1"/>
</dbReference>
<dbReference type="HOGENOM" id="CLU_746185_0_0_1"/>
<dbReference type="STRING" id="650164.K5VNU4"/>
<sequence length="371" mass="40440">MRLRQPLPLLAVGASLVVLLPSAHVALPSAGLAGLAPSARLRVISAGAFHNLVLWLALTSVSWLGFGTLVWSCLGYRDVSAYGRVVVAVEESSPVQVALPVGAVIVQIDDVLLASTKPPHDIWSLYASEGHKSLGADDLGWCMNSAWFLSQPEGCCDTNETTPNSSCFTADAVQSRPSVPRQKCAPTLEVLRPDLEVARRCAAAADCAEGNECVRLREDQHIMRVDFAPPGHDGGHQTMVWSGPPEEFFEDVVTSAYMPQYSFLPLWLPALFSTTFSYISTLTMSLYLFNLLPLPYLDGSQLLDALADLVIHGSSDRPSGDVELGETQRSASPGASKWRWRWYARMKQGTQLSLELLLVVCLLSALWRSWS</sequence>
<dbReference type="GO" id="GO:0016020">
    <property type="term" value="C:membrane"/>
    <property type="evidence" value="ECO:0007669"/>
    <property type="project" value="InterPro"/>
</dbReference>
<dbReference type="GeneID" id="18913033"/>
<dbReference type="GO" id="GO:1905897">
    <property type="term" value="P:regulation of response to endoplasmic reticulum stress"/>
    <property type="evidence" value="ECO:0007669"/>
    <property type="project" value="TreeGrafter"/>
</dbReference>
<evidence type="ECO:0000313" key="3">
    <source>
        <dbReference type="Proteomes" id="UP000008370"/>
    </source>
</evidence>
<dbReference type="InterPro" id="IPR001193">
    <property type="entry name" value="MBTPS2"/>
</dbReference>
<keyword evidence="3" id="KW-1185">Reference proteome</keyword>
<feature type="transmembrane region" description="Helical" evidence="1">
    <location>
        <begin position="266"/>
        <end position="289"/>
    </location>
</feature>
<dbReference type="InParanoid" id="K5VNU4"/>
<name>K5VNU4_PHACS</name>